<comment type="caution">
    <text evidence="2">The sequence shown here is derived from an EMBL/GenBank/DDBJ whole genome shotgun (WGS) entry which is preliminary data.</text>
</comment>
<keyword evidence="3" id="KW-1185">Reference proteome</keyword>
<protein>
    <submittedName>
        <fullName evidence="2">Uncharacterized protein</fullName>
    </submittedName>
</protein>
<keyword evidence="1" id="KW-1133">Transmembrane helix</keyword>
<organism evidence="2 3">
    <name type="scientific">Amycolatopsis pigmentata</name>
    <dbReference type="NCBI Taxonomy" id="450801"/>
    <lineage>
        <taxon>Bacteria</taxon>
        <taxon>Bacillati</taxon>
        <taxon>Actinomycetota</taxon>
        <taxon>Actinomycetes</taxon>
        <taxon>Pseudonocardiales</taxon>
        <taxon>Pseudonocardiaceae</taxon>
        <taxon>Amycolatopsis</taxon>
    </lineage>
</organism>
<name>A0ABW5FY92_9PSEU</name>
<evidence type="ECO:0000313" key="2">
    <source>
        <dbReference type="EMBL" id="MFD2419630.1"/>
    </source>
</evidence>
<reference evidence="3" key="1">
    <citation type="journal article" date="2019" name="Int. J. Syst. Evol. Microbiol.">
        <title>The Global Catalogue of Microorganisms (GCM) 10K type strain sequencing project: providing services to taxonomists for standard genome sequencing and annotation.</title>
        <authorList>
            <consortium name="The Broad Institute Genomics Platform"/>
            <consortium name="The Broad Institute Genome Sequencing Center for Infectious Disease"/>
            <person name="Wu L."/>
            <person name="Ma J."/>
        </authorList>
    </citation>
    <scope>NUCLEOTIDE SEQUENCE [LARGE SCALE GENOMIC DNA]</scope>
    <source>
        <strain evidence="3">CGMCC 4.7645</strain>
    </source>
</reference>
<feature type="transmembrane region" description="Helical" evidence="1">
    <location>
        <begin position="16"/>
        <end position="36"/>
    </location>
</feature>
<feature type="transmembrane region" description="Helical" evidence="1">
    <location>
        <begin position="42"/>
        <end position="62"/>
    </location>
</feature>
<gene>
    <name evidence="2" type="ORF">ACFSXZ_25200</name>
</gene>
<proteinExistence type="predicted"/>
<evidence type="ECO:0000256" key="1">
    <source>
        <dbReference type="SAM" id="Phobius"/>
    </source>
</evidence>
<dbReference type="Proteomes" id="UP001597417">
    <property type="component" value="Unassembled WGS sequence"/>
</dbReference>
<keyword evidence="1" id="KW-0812">Transmembrane</keyword>
<sequence length="69" mass="7245">MTDVTRRRIVPQQRGVCVLDLVAGLLLVVATVLSWPGWSVPVSVVIIVCGAALALVGAIGLVSPRLRGR</sequence>
<accession>A0ABW5FY92</accession>
<dbReference type="EMBL" id="JBHUKR010000013">
    <property type="protein sequence ID" value="MFD2419630.1"/>
    <property type="molecule type" value="Genomic_DNA"/>
</dbReference>
<keyword evidence="1" id="KW-0472">Membrane</keyword>
<dbReference type="RefSeq" id="WP_378267656.1">
    <property type="nucleotide sequence ID" value="NZ_JBHUKR010000013.1"/>
</dbReference>
<evidence type="ECO:0000313" key="3">
    <source>
        <dbReference type="Proteomes" id="UP001597417"/>
    </source>
</evidence>